<organism evidence="4 5">
    <name type="scientific">Thiospirillum jenense</name>
    <dbReference type="NCBI Taxonomy" id="1653858"/>
    <lineage>
        <taxon>Bacteria</taxon>
        <taxon>Pseudomonadati</taxon>
        <taxon>Pseudomonadota</taxon>
        <taxon>Gammaproteobacteria</taxon>
        <taxon>Chromatiales</taxon>
        <taxon>Chromatiaceae</taxon>
        <taxon>Thiospirillum</taxon>
    </lineage>
</organism>
<dbReference type="InterPro" id="IPR002656">
    <property type="entry name" value="Acyl_transf_3_dom"/>
</dbReference>
<dbReference type="GO" id="GO:0016020">
    <property type="term" value="C:membrane"/>
    <property type="evidence" value="ECO:0007669"/>
    <property type="project" value="TreeGrafter"/>
</dbReference>
<dbReference type="PANTHER" id="PTHR23028">
    <property type="entry name" value="ACETYLTRANSFERASE"/>
    <property type="match status" value="1"/>
</dbReference>
<feature type="transmembrane region" description="Helical" evidence="1">
    <location>
        <begin position="84"/>
        <end position="103"/>
    </location>
</feature>
<feature type="transmembrane region" description="Helical" evidence="1">
    <location>
        <begin position="297"/>
        <end position="316"/>
    </location>
</feature>
<feature type="transmembrane region" description="Helical" evidence="1">
    <location>
        <begin position="231"/>
        <end position="251"/>
    </location>
</feature>
<keyword evidence="1" id="KW-0472">Membrane</keyword>
<dbReference type="RefSeq" id="WP_182582010.1">
    <property type="nucleotide sequence ID" value="NZ_JABVCQ010000003.1"/>
</dbReference>
<evidence type="ECO:0000259" key="3">
    <source>
        <dbReference type="Pfam" id="PF19040"/>
    </source>
</evidence>
<comment type="caution">
    <text evidence="4">The sequence shown here is derived from an EMBL/GenBank/DDBJ whole genome shotgun (WGS) entry which is preliminary data.</text>
</comment>
<dbReference type="EMBL" id="JABVCQ010000003">
    <property type="protein sequence ID" value="MBB1124898.1"/>
    <property type="molecule type" value="Genomic_DNA"/>
</dbReference>
<dbReference type="Proteomes" id="UP000548632">
    <property type="component" value="Unassembled WGS sequence"/>
</dbReference>
<keyword evidence="4" id="KW-0808">Transferase</keyword>
<protein>
    <submittedName>
        <fullName evidence="4">Acyltransferase</fullName>
    </submittedName>
</protein>
<keyword evidence="1" id="KW-1133">Transmembrane helix</keyword>
<dbReference type="Pfam" id="PF19040">
    <property type="entry name" value="SGNH"/>
    <property type="match status" value="1"/>
</dbReference>
<feature type="transmembrane region" description="Helical" evidence="1">
    <location>
        <begin position="257"/>
        <end position="276"/>
    </location>
</feature>
<name>A0A839HCA0_9GAMM</name>
<feature type="domain" description="SGNH" evidence="3">
    <location>
        <begin position="426"/>
        <end position="654"/>
    </location>
</feature>
<reference evidence="4 5" key="1">
    <citation type="journal article" date="2020" name="Arch. Microbiol.">
        <title>The genome sequence of the giant phototrophic gammaproteobacterium Thiospirillum jenense gives insight into its physiological properties and phylogenetic relationships.</title>
        <authorList>
            <person name="Imhoff J.F."/>
            <person name="Meyer T.E."/>
            <person name="Kyndt J.A."/>
        </authorList>
    </citation>
    <scope>NUCLEOTIDE SEQUENCE [LARGE SCALE GENOMIC DNA]</scope>
    <source>
        <strain evidence="4 5">DSM 216</strain>
    </source>
</reference>
<feature type="transmembrane region" description="Helical" evidence="1">
    <location>
        <begin position="322"/>
        <end position="341"/>
    </location>
</feature>
<accession>A0A839HCA0</accession>
<gene>
    <name evidence="4" type="ORF">HUK38_01455</name>
</gene>
<keyword evidence="1" id="KW-0812">Transmembrane</keyword>
<dbReference type="InterPro" id="IPR043968">
    <property type="entry name" value="SGNH"/>
</dbReference>
<feature type="transmembrane region" description="Helical" evidence="1">
    <location>
        <begin position="353"/>
        <end position="378"/>
    </location>
</feature>
<proteinExistence type="predicted"/>
<keyword evidence="4" id="KW-0012">Acyltransferase</keyword>
<dbReference type="PANTHER" id="PTHR23028:SF53">
    <property type="entry name" value="ACYL_TRANSF_3 DOMAIN-CONTAINING PROTEIN"/>
    <property type="match status" value="1"/>
</dbReference>
<dbReference type="Pfam" id="PF01757">
    <property type="entry name" value="Acyl_transf_3"/>
    <property type="match status" value="1"/>
</dbReference>
<evidence type="ECO:0000256" key="1">
    <source>
        <dbReference type="SAM" id="Phobius"/>
    </source>
</evidence>
<dbReference type="InterPro" id="IPR050879">
    <property type="entry name" value="Acyltransferase_3"/>
</dbReference>
<feature type="domain" description="Acyltransferase 3" evidence="2">
    <location>
        <begin position="17"/>
        <end position="334"/>
    </location>
</feature>
<keyword evidence="5" id="KW-1185">Reference proteome</keyword>
<feature type="transmembrane region" description="Helical" evidence="1">
    <location>
        <begin position="204"/>
        <end position="224"/>
    </location>
</feature>
<dbReference type="GO" id="GO:0000271">
    <property type="term" value="P:polysaccharide biosynthetic process"/>
    <property type="evidence" value="ECO:0007669"/>
    <property type="project" value="TreeGrafter"/>
</dbReference>
<sequence length="660" mass="73955">MTKQTSFTSTDVIGYRADIDGLRALAVIAVIINHFHHDLLPGGYLGVDIFFVISGFVITASLAQSSPTTRGAFLIHFYARRIQRLLPALIVCIIVSAILICLVDPEPIKSLRTGVAALFGVSNFNLLNRATDYFAPATELNIYTHTWSLGVEEQFYLVFPLLMWSSGIFQTPHNARRLLYWIAVLCGISVVIFVWIYAINQPAAYFLMPMRFWELGTGCLLYLGLKTHSHFAGFCRTIPLSLPGLTLFAALFVPPQWAVLATITTVISSAIIIASTRPHTITYQVLTTPVMIYIGRLSYSLYLWHWVVLAISRWTIGIHAWTVPLQLIGICAIAAASYHWIETPLRRAQWSSIHWRTISYGLVTAITAALLLNGLIALSGQISQALYPPRWDVQAVSQFPPCPFINQFDLSKLFNQMPANQLNEQSNYQPKLVVVGDSHAGQLCRSLFDALIQPEQYTYSSLTLIAHQQLAANNDFFTYDAPHSIRYLAPNSFAASFTIGDIIVFSWSRDRFKLCPFDGEERTCDDTIGLQQLTGYLDELVPILVQRGVKILFVGDVPKLCSTKTFKRGLRGIGACPDTVCCVSTTISQQDAAALNQVFRAYLHYSQVYFLDPHIQLCDNDWCQGTRAGQLLYWDELAHLTPAMGDVLSELFRPFLSRRE</sequence>
<dbReference type="GO" id="GO:0016747">
    <property type="term" value="F:acyltransferase activity, transferring groups other than amino-acyl groups"/>
    <property type="evidence" value="ECO:0007669"/>
    <property type="project" value="InterPro"/>
</dbReference>
<evidence type="ECO:0000259" key="2">
    <source>
        <dbReference type="Pfam" id="PF01757"/>
    </source>
</evidence>
<evidence type="ECO:0000313" key="4">
    <source>
        <dbReference type="EMBL" id="MBB1124898.1"/>
    </source>
</evidence>
<evidence type="ECO:0000313" key="5">
    <source>
        <dbReference type="Proteomes" id="UP000548632"/>
    </source>
</evidence>
<feature type="transmembrane region" description="Helical" evidence="1">
    <location>
        <begin position="178"/>
        <end position="198"/>
    </location>
</feature>
<dbReference type="AlphaFoldDB" id="A0A839HCA0"/>
<feature type="transmembrane region" description="Helical" evidence="1">
    <location>
        <begin position="43"/>
        <end position="63"/>
    </location>
</feature>